<keyword evidence="3" id="KW-1185">Reference proteome</keyword>
<dbReference type="PROSITE" id="PS51257">
    <property type="entry name" value="PROKAR_LIPOPROTEIN"/>
    <property type="match status" value="1"/>
</dbReference>
<name>A0ABY0SS55_9PSED</name>
<gene>
    <name evidence="2" type="ORF">SAMN04490184_3687</name>
</gene>
<proteinExistence type="predicted"/>
<dbReference type="SMART" id="SM00671">
    <property type="entry name" value="SEL1"/>
    <property type="match status" value="3"/>
</dbReference>
<dbReference type="Gene3D" id="1.25.40.10">
    <property type="entry name" value="Tetratricopeptide repeat domain"/>
    <property type="match status" value="1"/>
</dbReference>
<dbReference type="InterPro" id="IPR006597">
    <property type="entry name" value="Sel1-like"/>
</dbReference>
<dbReference type="InterPro" id="IPR011990">
    <property type="entry name" value="TPR-like_helical_dom_sf"/>
</dbReference>
<reference evidence="2 3" key="1">
    <citation type="submission" date="2016-10" db="EMBL/GenBank/DDBJ databases">
        <authorList>
            <person name="Varghese N."/>
            <person name="Submissions S."/>
        </authorList>
    </citation>
    <scope>NUCLEOTIDE SEQUENCE [LARGE SCALE GENOMIC DNA]</scope>
    <source>
        <strain evidence="2 3">BS2774</strain>
    </source>
</reference>
<evidence type="ECO:0000256" key="1">
    <source>
        <dbReference type="SAM" id="SignalP"/>
    </source>
</evidence>
<evidence type="ECO:0000313" key="3">
    <source>
        <dbReference type="Proteomes" id="UP000182654"/>
    </source>
</evidence>
<evidence type="ECO:0008006" key="4">
    <source>
        <dbReference type="Google" id="ProtNLM"/>
    </source>
</evidence>
<dbReference type="EMBL" id="LT629708">
    <property type="protein sequence ID" value="SDP52486.1"/>
    <property type="molecule type" value="Genomic_DNA"/>
</dbReference>
<dbReference type="SUPFAM" id="SSF81901">
    <property type="entry name" value="HCP-like"/>
    <property type="match status" value="1"/>
</dbReference>
<feature type="chain" id="PRO_5046249054" description="Sel1 repeat family protein" evidence="1">
    <location>
        <begin position="20"/>
        <end position="293"/>
    </location>
</feature>
<organism evidence="2 3">
    <name type="scientific">Pseudomonas extremorientalis</name>
    <dbReference type="NCBI Taxonomy" id="169669"/>
    <lineage>
        <taxon>Bacteria</taxon>
        <taxon>Pseudomonadati</taxon>
        <taxon>Pseudomonadota</taxon>
        <taxon>Gammaproteobacteria</taxon>
        <taxon>Pseudomonadales</taxon>
        <taxon>Pseudomonadaceae</taxon>
        <taxon>Pseudomonas</taxon>
    </lineage>
</organism>
<dbReference type="Pfam" id="PF08238">
    <property type="entry name" value="Sel1"/>
    <property type="match status" value="3"/>
</dbReference>
<sequence>MKKAMVLLAVTGFVTGCQAARPPSSFEQSLANVQCMLSEGEKSPTADQAQFIRQASDNGNVRCKTALGGLYESGRGGLPQDFVKARSLYESVAAVDGVGYERLARMAEEGHGQVRNDVEARRLYQLALTNSDSDKSKLALARLMEEGRGGPQDLFGAMMYYVEASQHAGDVAWKGLQRIRAQRPVLTPEQVQRYNEAWGDTSRKSLNRTALDIEIALNKQIKRGSASKPVTLQVQGLSGSNVPKILLIESSGNAEVDQAVVTAFGQYRFPAEPLLQAGQDSWSSERSLKVGLK</sequence>
<feature type="signal peptide" evidence="1">
    <location>
        <begin position="1"/>
        <end position="19"/>
    </location>
</feature>
<dbReference type="Proteomes" id="UP000182654">
    <property type="component" value="Chromosome I"/>
</dbReference>
<dbReference type="RefSeq" id="WP_162276393.1">
    <property type="nucleotide sequence ID" value="NZ_LT629708.1"/>
</dbReference>
<evidence type="ECO:0000313" key="2">
    <source>
        <dbReference type="EMBL" id="SDP52486.1"/>
    </source>
</evidence>
<protein>
    <recommendedName>
        <fullName evidence="4">Sel1 repeat family protein</fullName>
    </recommendedName>
</protein>
<dbReference type="PANTHER" id="PTHR11102">
    <property type="entry name" value="SEL-1-LIKE PROTEIN"/>
    <property type="match status" value="1"/>
</dbReference>
<accession>A0ABY0SS55</accession>
<dbReference type="InterPro" id="IPR050767">
    <property type="entry name" value="Sel1_AlgK"/>
</dbReference>
<keyword evidence="1" id="KW-0732">Signal</keyword>
<dbReference type="PANTHER" id="PTHR11102:SF160">
    <property type="entry name" value="ERAD-ASSOCIATED E3 UBIQUITIN-PROTEIN LIGASE COMPONENT HRD3"/>
    <property type="match status" value="1"/>
</dbReference>